<gene>
    <name evidence="7" type="ORF">J2S74_001541</name>
</gene>
<proteinExistence type="inferred from homology"/>
<dbReference type="Pfam" id="PF00583">
    <property type="entry name" value="Acetyltransf_1"/>
    <property type="match status" value="1"/>
</dbReference>
<reference evidence="7 8" key="1">
    <citation type="submission" date="2023-07" db="EMBL/GenBank/DDBJ databases">
        <title>Genomic Encyclopedia of Type Strains, Phase IV (KMG-IV): sequencing the most valuable type-strain genomes for metagenomic binning, comparative biology and taxonomic classification.</title>
        <authorList>
            <person name="Goeker M."/>
        </authorList>
    </citation>
    <scope>NUCLEOTIDE SEQUENCE [LARGE SCALE GENOMIC DNA]</scope>
    <source>
        <strain evidence="7 8">DSM 9768</strain>
    </source>
</reference>
<dbReference type="SUPFAM" id="SSF55729">
    <property type="entry name" value="Acyl-CoA N-acyltransferases (Nat)"/>
    <property type="match status" value="1"/>
</dbReference>
<evidence type="ECO:0000256" key="3">
    <source>
        <dbReference type="ARBA" id="ARBA00022679"/>
    </source>
</evidence>
<dbReference type="InterPro" id="IPR000182">
    <property type="entry name" value="GNAT_dom"/>
</dbReference>
<keyword evidence="3 7" id="KW-0808">Transferase</keyword>
<evidence type="ECO:0000256" key="5">
    <source>
        <dbReference type="RuleBase" id="RU363094"/>
    </source>
</evidence>
<sequence length="143" mass="16485">MNKDDIDQVMEVEQDSFTTPWSRGAFINELTTNQFAYYLVAEIDKRIVGYIGVWIIIDEAHITNIAVHSDFRRRGIGEMLLDGAMELAKTLGAKKLTLEVRVSNTVAQNMYRKKGFQQGGIRKKYYTDNQEDAQIMWVMVNDK</sequence>
<evidence type="ECO:0000259" key="6">
    <source>
        <dbReference type="PROSITE" id="PS51186"/>
    </source>
</evidence>
<protein>
    <recommendedName>
        <fullName evidence="5">[Ribosomal protein bS18]-alanine N-acetyltransferase</fullName>
        <ecNumber evidence="5">2.3.1.266</ecNumber>
    </recommendedName>
</protein>
<organism evidence="7 8">
    <name type="scientific">Evansella vedderi</name>
    <dbReference type="NCBI Taxonomy" id="38282"/>
    <lineage>
        <taxon>Bacteria</taxon>
        <taxon>Bacillati</taxon>
        <taxon>Bacillota</taxon>
        <taxon>Bacilli</taxon>
        <taxon>Bacillales</taxon>
        <taxon>Bacillaceae</taxon>
        <taxon>Evansella</taxon>
    </lineage>
</organism>
<keyword evidence="2 5" id="KW-0963">Cytoplasm</keyword>
<dbReference type="InterPro" id="IPR050680">
    <property type="entry name" value="YpeA/RimI_acetyltransf"/>
</dbReference>
<dbReference type="CDD" id="cd04301">
    <property type="entry name" value="NAT_SF"/>
    <property type="match status" value="1"/>
</dbReference>
<evidence type="ECO:0000313" key="7">
    <source>
        <dbReference type="EMBL" id="MDQ0254168.1"/>
    </source>
</evidence>
<comment type="catalytic activity">
    <reaction evidence="5">
        <text>N-terminal L-alanyl-[ribosomal protein bS18] + acetyl-CoA = N-terminal N(alpha)-acetyl-L-alanyl-[ribosomal protein bS18] + CoA + H(+)</text>
        <dbReference type="Rhea" id="RHEA:43756"/>
        <dbReference type="Rhea" id="RHEA-COMP:10676"/>
        <dbReference type="Rhea" id="RHEA-COMP:10677"/>
        <dbReference type="ChEBI" id="CHEBI:15378"/>
        <dbReference type="ChEBI" id="CHEBI:57287"/>
        <dbReference type="ChEBI" id="CHEBI:57288"/>
        <dbReference type="ChEBI" id="CHEBI:64718"/>
        <dbReference type="ChEBI" id="CHEBI:83683"/>
        <dbReference type="EC" id="2.3.1.266"/>
    </reaction>
</comment>
<dbReference type="InterPro" id="IPR016181">
    <property type="entry name" value="Acyl_CoA_acyltransferase"/>
</dbReference>
<comment type="subcellular location">
    <subcellularLocation>
        <location evidence="5">Cytoplasm</location>
    </subcellularLocation>
</comment>
<feature type="domain" description="N-acetyltransferase" evidence="6">
    <location>
        <begin position="1"/>
        <end position="141"/>
    </location>
</feature>
<evidence type="ECO:0000313" key="8">
    <source>
        <dbReference type="Proteomes" id="UP001230005"/>
    </source>
</evidence>
<dbReference type="PANTHER" id="PTHR43420">
    <property type="entry name" value="ACETYLTRANSFERASE"/>
    <property type="match status" value="1"/>
</dbReference>
<evidence type="ECO:0000256" key="4">
    <source>
        <dbReference type="ARBA" id="ARBA00023315"/>
    </source>
</evidence>
<dbReference type="Gene3D" id="3.40.630.30">
    <property type="match status" value="1"/>
</dbReference>
<name>A0ABT9ZUN3_9BACI</name>
<comment type="function">
    <text evidence="5">Acetylates the N-terminal alanine of ribosomal protein bS18.</text>
</comment>
<dbReference type="EMBL" id="JAUSUG010000004">
    <property type="protein sequence ID" value="MDQ0254168.1"/>
    <property type="molecule type" value="Genomic_DNA"/>
</dbReference>
<dbReference type="InterPro" id="IPR006464">
    <property type="entry name" value="AcTrfase_RimI/Ard1"/>
</dbReference>
<comment type="similarity">
    <text evidence="1 5">Belongs to the acetyltransferase family. RimI subfamily.</text>
</comment>
<dbReference type="PANTHER" id="PTHR43420:SF44">
    <property type="entry name" value="ACETYLTRANSFERASE YPEA"/>
    <property type="match status" value="1"/>
</dbReference>
<keyword evidence="4 7" id="KW-0012">Acyltransferase</keyword>
<dbReference type="GO" id="GO:0008999">
    <property type="term" value="F:protein-N-terminal-alanine acetyltransferase activity"/>
    <property type="evidence" value="ECO:0007669"/>
    <property type="project" value="UniProtKB-EC"/>
</dbReference>
<comment type="caution">
    <text evidence="7">The sequence shown here is derived from an EMBL/GenBank/DDBJ whole genome shotgun (WGS) entry which is preliminary data.</text>
</comment>
<evidence type="ECO:0000256" key="1">
    <source>
        <dbReference type="ARBA" id="ARBA00005395"/>
    </source>
</evidence>
<dbReference type="EC" id="2.3.1.266" evidence="5"/>
<dbReference type="NCBIfam" id="TIGR01575">
    <property type="entry name" value="rimI"/>
    <property type="match status" value="1"/>
</dbReference>
<accession>A0ABT9ZUN3</accession>
<dbReference type="PROSITE" id="PS51186">
    <property type="entry name" value="GNAT"/>
    <property type="match status" value="1"/>
</dbReference>
<keyword evidence="8" id="KW-1185">Reference proteome</keyword>
<evidence type="ECO:0000256" key="2">
    <source>
        <dbReference type="ARBA" id="ARBA00022490"/>
    </source>
</evidence>
<dbReference type="Proteomes" id="UP001230005">
    <property type="component" value="Unassembled WGS sequence"/>
</dbReference>
<dbReference type="RefSeq" id="WP_307323704.1">
    <property type="nucleotide sequence ID" value="NZ_JAUSUG010000004.1"/>
</dbReference>